<evidence type="ECO:0000256" key="4">
    <source>
        <dbReference type="ARBA" id="ARBA00022679"/>
    </source>
</evidence>
<evidence type="ECO:0000256" key="3">
    <source>
        <dbReference type="ARBA" id="ARBA00022553"/>
    </source>
</evidence>
<evidence type="ECO:0000313" key="10">
    <source>
        <dbReference type="EMBL" id="MBF0934722.1"/>
    </source>
</evidence>
<protein>
    <recommendedName>
        <fullName evidence="2">histidine kinase</fullName>
        <ecNumber evidence="2">2.7.13.3</ecNumber>
    </recommendedName>
</protein>
<keyword evidence="8" id="KW-1133">Transmembrane helix</keyword>
<evidence type="ECO:0000256" key="7">
    <source>
        <dbReference type="SAM" id="MobiDB-lite"/>
    </source>
</evidence>
<comment type="caution">
    <text evidence="10">The sequence shown here is derived from an EMBL/GenBank/DDBJ whole genome shotgun (WGS) entry which is preliminary data.</text>
</comment>
<name>A0A929MP05_ABIDE</name>
<keyword evidence="3" id="KW-0597">Phosphoprotein</keyword>
<evidence type="ECO:0000256" key="5">
    <source>
        <dbReference type="ARBA" id="ARBA00022777"/>
    </source>
</evidence>
<evidence type="ECO:0000256" key="8">
    <source>
        <dbReference type="SAM" id="Phobius"/>
    </source>
</evidence>
<dbReference type="InterPro" id="IPR005467">
    <property type="entry name" value="His_kinase_dom"/>
</dbReference>
<dbReference type="Pfam" id="PF00512">
    <property type="entry name" value="HisKA"/>
    <property type="match status" value="1"/>
</dbReference>
<dbReference type="SMART" id="SM00387">
    <property type="entry name" value="HATPase_c"/>
    <property type="match status" value="1"/>
</dbReference>
<dbReference type="AlphaFoldDB" id="A0A929MP05"/>
<keyword evidence="5 10" id="KW-0418">Kinase</keyword>
<dbReference type="InterPro" id="IPR036890">
    <property type="entry name" value="HATPase_C_sf"/>
</dbReference>
<feature type="region of interest" description="Disordered" evidence="7">
    <location>
        <begin position="373"/>
        <end position="393"/>
    </location>
</feature>
<evidence type="ECO:0000313" key="11">
    <source>
        <dbReference type="Proteomes" id="UP000757900"/>
    </source>
</evidence>
<proteinExistence type="predicted"/>
<gene>
    <name evidence="10" type="ORF">HXK00_03635</name>
</gene>
<dbReference type="Gene3D" id="3.30.565.10">
    <property type="entry name" value="Histidine kinase-like ATPase, C-terminal domain"/>
    <property type="match status" value="1"/>
</dbReference>
<dbReference type="EC" id="2.7.13.3" evidence="2"/>
<dbReference type="PANTHER" id="PTHR43547">
    <property type="entry name" value="TWO-COMPONENT HISTIDINE KINASE"/>
    <property type="match status" value="1"/>
</dbReference>
<dbReference type="PROSITE" id="PS50109">
    <property type="entry name" value="HIS_KIN"/>
    <property type="match status" value="1"/>
</dbReference>
<reference evidence="10" key="1">
    <citation type="submission" date="2020-04" db="EMBL/GenBank/DDBJ databases">
        <title>Deep metagenomics examines the oral microbiome during advanced dental caries in children, revealing novel taxa and co-occurrences with host molecules.</title>
        <authorList>
            <person name="Baker J.L."/>
            <person name="Morton J.T."/>
            <person name="Dinis M."/>
            <person name="Alvarez R."/>
            <person name="Tran N.C."/>
            <person name="Knight R."/>
            <person name="Edlund A."/>
        </authorList>
    </citation>
    <scope>NUCLEOTIDE SEQUENCE</scope>
    <source>
        <strain evidence="10">JCVI_23_bin.16</strain>
    </source>
</reference>
<dbReference type="InterPro" id="IPR003661">
    <property type="entry name" value="HisK_dim/P_dom"/>
</dbReference>
<feature type="transmembrane region" description="Helical" evidence="8">
    <location>
        <begin position="7"/>
        <end position="28"/>
    </location>
</feature>
<dbReference type="Gene3D" id="1.10.287.130">
    <property type="match status" value="1"/>
</dbReference>
<dbReference type="EMBL" id="JABZFV010000057">
    <property type="protein sequence ID" value="MBF0934722.1"/>
    <property type="molecule type" value="Genomic_DNA"/>
</dbReference>
<evidence type="ECO:0000259" key="9">
    <source>
        <dbReference type="PROSITE" id="PS50109"/>
    </source>
</evidence>
<dbReference type="Pfam" id="PF02518">
    <property type="entry name" value="HATPase_c"/>
    <property type="match status" value="1"/>
</dbReference>
<feature type="domain" description="Histidine kinase" evidence="9">
    <location>
        <begin position="201"/>
        <end position="432"/>
    </location>
</feature>
<feature type="transmembrane region" description="Helical" evidence="8">
    <location>
        <begin position="156"/>
        <end position="185"/>
    </location>
</feature>
<keyword evidence="4" id="KW-0808">Transferase</keyword>
<dbReference type="PANTHER" id="PTHR43547:SF2">
    <property type="entry name" value="HYBRID SIGNAL TRANSDUCTION HISTIDINE KINASE C"/>
    <property type="match status" value="1"/>
</dbReference>
<dbReference type="SUPFAM" id="SSF47384">
    <property type="entry name" value="Homodimeric domain of signal transducing histidine kinase"/>
    <property type="match status" value="1"/>
</dbReference>
<evidence type="ECO:0000256" key="1">
    <source>
        <dbReference type="ARBA" id="ARBA00000085"/>
    </source>
</evidence>
<sequence>MFRKLRFQFIAITTLAITLILMTLVGVINTVRYLQTEHDIQAVLDLLTENNGTIPDTNENRQTFDRQFVSQGTLYNFNYFSARIKANEAIINPGTANHLTSEQIQGFVDQSGLQSFRDRGYLEEDGRYFSYRISPVSETERLVVFFETTQAFRDRWALLVLSIQIAAISWLAFVVVVTIFSGLAIRPFVRNYDKQRSFITNAGHELKTPLAVIAANNELQELLTGETEWTQSTKDQVDRLDHLIAKLIRLARLEERKDQAPVTVDFSQLVQRVSQNMSALWEQEGLHYEADIQEGISLQGVPDDLYELVSILLDNARKYCDPQGTVRLQLANYKPWLRKGRAVLTVSNDYAAGQGQDYRLFFDRFYRSDQSRTRQVASQEGAESDSTPAGGEAKPAQGYGIGLSMAQNIVSLHRGKISVHYKDGVIRFVVSL</sequence>
<keyword evidence="8" id="KW-0812">Transmembrane</keyword>
<organism evidence="10 11">
    <name type="scientific">Abiotrophia defectiva</name>
    <name type="common">Streptococcus defectivus</name>
    <dbReference type="NCBI Taxonomy" id="46125"/>
    <lineage>
        <taxon>Bacteria</taxon>
        <taxon>Bacillati</taxon>
        <taxon>Bacillota</taxon>
        <taxon>Bacilli</taxon>
        <taxon>Lactobacillales</taxon>
        <taxon>Aerococcaceae</taxon>
        <taxon>Abiotrophia</taxon>
    </lineage>
</organism>
<dbReference type="SMART" id="SM00388">
    <property type="entry name" value="HisKA"/>
    <property type="match status" value="1"/>
</dbReference>
<keyword evidence="8" id="KW-0472">Membrane</keyword>
<evidence type="ECO:0000256" key="6">
    <source>
        <dbReference type="ARBA" id="ARBA00023012"/>
    </source>
</evidence>
<dbReference type="InterPro" id="IPR036097">
    <property type="entry name" value="HisK_dim/P_sf"/>
</dbReference>
<keyword evidence="6" id="KW-0902">Two-component regulatory system</keyword>
<evidence type="ECO:0000256" key="2">
    <source>
        <dbReference type="ARBA" id="ARBA00012438"/>
    </source>
</evidence>
<comment type="catalytic activity">
    <reaction evidence="1">
        <text>ATP + protein L-histidine = ADP + protein N-phospho-L-histidine.</text>
        <dbReference type="EC" id="2.7.13.3"/>
    </reaction>
</comment>
<dbReference type="GO" id="GO:0000155">
    <property type="term" value="F:phosphorelay sensor kinase activity"/>
    <property type="evidence" value="ECO:0007669"/>
    <property type="project" value="InterPro"/>
</dbReference>
<dbReference type="CDD" id="cd00082">
    <property type="entry name" value="HisKA"/>
    <property type="match status" value="1"/>
</dbReference>
<dbReference type="SUPFAM" id="SSF55874">
    <property type="entry name" value="ATPase domain of HSP90 chaperone/DNA topoisomerase II/histidine kinase"/>
    <property type="match status" value="1"/>
</dbReference>
<accession>A0A929MP05</accession>
<dbReference type="Proteomes" id="UP000757900">
    <property type="component" value="Unassembled WGS sequence"/>
</dbReference>
<dbReference type="InterPro" id="IPR003594">
    <property type="entry name" value="HATPase_dom"/>
</dbReference>